<dbReference type="Proteomes" id="UP000029833">
    <property type="component" value="Unassembled WGS sequence"/>
</dbReference>
<dbReference type="SUPFAM" id="SSF53613">
    <property type="entry name" value="Ribokinase-like"/>
    <property type="match status" value="1"/>
</dbReference>
<gene>
    <name evidence="3" type="ORF">Q760_08680</name>
</gene>
<keyword evidence="4" id="KW-1185">Reference proteome</keyword>
<name>A0A0A0BAM7_9CELL</name>
<feature type="domain" description="Carbohydrate kinase PfkB" evidence="2">
    <location>
        <begin position="44"/>
        <end position="86"/>
    </location>
</feature>
<evidence type="ECO:0000259" key="2">
    <source>
        <dbReference type="Pfam" id="PF00294"/>
    </source>
</evidence>
<comment type="caution">
    <text evidence="3">The sequence shown here is derived from an EMBL/GenBank/DDBJ whole genome shotgun (WGS) entry which is preliminary data.</text>
</comment>
<dbReference type="Gene3D" id="3.40.1190.20">
    <property type="match status" value="1"/>
</dbReference>
<accession>A0A0A0BAM7</accession>
<evidence type="ECO:0000313" key="3">
    <source>
        <dbReference type="EMBL" id="KGM03233.1"/>
    </source>
</evidence>
<sequence length="106" mass="11015">MPWGKLFKAAKVAIKTVGVGKRLVEGCPRLRTAQKALSDIPEAGGGDAFVAGEIAARLRGEDPDTAGWWGSAAAALTVTHLGGRPDLDPARVEATARDARREHGGS</sequence>
<evidence type="ECO:0000313" key="4">
    <source>
        <dbReference type="Proteomes" id="UP000029833"/>
    </source>
</evidence>
<dbReference type="InterPro" id="IPR011611">
    <property type="entry name" value="PfkB_dom"/>
</dbReference>
<dbReference type="InterPro" id="IPR029056">
    <property type="entry name" value="Ribokinase-like"/>
</dbReference>
<protein>
    <recommendedName>
        <fullName evidence="2">Carbohydrate kinase PfkB domain-containing protein</fullName>
    </recommendedName>
</protein>
<feature type="region of interest" description="Disordered" evidence="1">
    <location>
        <begin position="84"/>
        <end position="106"/>
    </location>
</feature>
<dbReference type="AlphaFoldDB" id="A0A0A0BAM7"/>
<proteinExistence type="predicted"/>
<reference evidence="3 4" key="1">
    <citation type="submission" date="2013-10" db="EMBL/GenBank/DDBJ databases">
        <authorList>
            <person name="Wang G."/>
            <person name="Zhuang W."/>
        </authorList>
    </citation>
    <scope>NUCLEOTIDE SEQUENCE [LARGE SCALE GENOMIC DNA]</scope>
    <source>
        <strain evidence="3 4">DSM 20118</strain>
    </source>
</reference>
<dbReference type="EMBL" id="AXNT01000021">
    <property type="protein sequence ID" value="KGM03233.1"/>
    <property type="molecule type" value="Genomic_DNA"/>
</dbReference>
<dbReference type="RefSeq" id="WP_034626373.1">
    <property type="nucleotide sequence ID" value="NZ_AXNT01000021.1"/>
</dbReference>
<evidence type="ECO:0000256" key="1">
    <source>
        <dbReference type="SAM" id="MobiDB-lite"/>
    </source>
</evidence>
<dbReference type="Pfam" id="PF00294">
    <property type="entry name" value="PfkB"/>
    <property type="match status" value="1"/>
</dbReference>
<organism evidence="3 4">
    <name type="scientific">Cellulomonas cellasea DSM 20118</name>
    <dbReference type="NCBI Taxonomy" id="1408250"/>
    <lineage>
        <taxon>Bacteria</taxon>
        <taxon>Bacillati</taxon>
        <taxon>Actinomycetota</taxon>
        <taxon>Actinomycetes</taxon>
        <taxon>Micrococcales</taxon>
        <taxon>Cellulomonadaceae</taxon>
        <taxon>Cellulomonas</taxon>
    </lineage>
</organism>